<dbReference type="SUPFAM" id="SSF56219">
    <property type="entry name" value="DNase I-like"/>
    <property type="match status" value="1"/>
</dbReference>
<feature type="compositionally biased region" description="Polar residues" evidence="1">
    <location>
        <begin position="232"/>
        <end position="249"/>
    </location>
</feature>
<sequence precursor="true">MTRSMNIPCAAAATLLLAALAAPAHAQLRVVSYNTAGGPRNGLDDILQAIGDEVTNGVAKPIDVLSLQEQNSANSTTQAIVNLLNAIYGPGTYARGTITPASTGAGSPGVIYNTNTVSLLAESTVGTTSSNGAARQGMRYQFRPVGYGSEADFYVYGNHFKASQGSTNENRRDVEATAIRANADALGEGSSIIYTGDFNLYSAFEPAYITFLLDEGAGKAFDPIDRRGNWHNSSSFKDVHTQAPSTNPPSGLVGGGVDDRFDFQLVTEELMDAEGLAYITGSYHAFGNNGTHTFNNSITTGTGASPQILSLLTTVSDHLPVVADYQLPAKAAMAVSLAADRVLVGASVDATVAVTNTAGDTPAVIAPIGADELDYTVFLQGMSADSVSGSADAFAGPDEHVLAANTQQAGSFTVGGLFQTTSQNTSDDPIFSVTSLNVLDHATPSFDPAAQVTQLVHDFGVLLAGDPTPEQAFALHNLEATAGFTASLDLDAILSNDLGEIQLDLLPFAGLTAGSSTGFTASLETDSVGIHDNVFTLLTSDEDIPGETSDQLTLTIRATVAAVQGDLDGSGTLDAGDLDTLIARFGTTAPGYDLNNDAVVDDDDVTYWLSDLFGSVRGDTNTDLSVDLLDLSNLAANFGEQGTWTQGDVNADGTVDLLDLSLLASNFGFDGTPVPEPAAAMTLLALGVTRRRSRGA</sequence>
<dbReference type="InterPro" id="IPR036439">
    <property type="entry name" value="Dockerin_dom_sf"/>
</dbReference>
<dbReference type="GO" id="GO:0000272">
    <property type="term" value="P:polysaccharide catabolic process"/>
    <property type="evidence" value="ECO:0007669"/>
    <property type="project" value="InterPro"/>
</dbReference>
<feature type="signal peptide" evidence="2">
    <location>
        <begin position="1"/>
        <end position="26"/>
    </location>
</feature>
<feature type="chain" id="PRO_5021903338" evidence="2">
    <location>
        <begin position="27"/>
        <end position="696"/>
    </location>
</feature>
<evidence type="ECO:0000313" key="3">
    <source>
        <dbReference type="EMBL" id="QDU70753.1"/>
    </source>
</evidence>
<dbReference type="InterPro" id="IPR018247">
    <property type="entry name" value="EF_Hand_1_Ca_BS"/>
</dbReference>
<dbReference type="Gene3D" id="1.10.1330.10">
    <property type="entry name" value="Dockerin domain"/>
    <property type="match status" value="1"/>
</dbReference>
<reference evidence="3 4" key="1">
    <citation type="submission" date="2019-02" db="EMBL/GenBank/DDBJ databases">
        <title>Deep-cultivation of Planctomycetes and their phenomic and genomic characterization uncovers novel biology.</title>
        <authorList>
            <person name="Wiegand S."/>
            <person name="Jogler M."/>
            <person name="Boedeker C."/>
            <person name="Pinto D."/>
            <person name="Vollmers J."/>
            <person name="Rivas-Marin E."/>
            <person name="Kohn T."/>
            <person name="Peeters S.H."/>
            <person name="Heuer A."/>
            <person name="Rast P."/>
            <person name="Oberbeckmann S."/>
            <person name="Bunk B."/>
            <person name="Jeske O."/>
            <person name="Meyerdierks A."/>
            <person name="Storesund J.E."/>
            <person name="Kallscheuer N."/>
            <person name="Luecker S."/>
            <person name="Lage O.M."/>
            <person name="Pohl T."/>
            <person name="Merkel B.J."/>
            <person name="Hornburger P."/>
            <person name="Mueller R.-W."/>
            <person name="Bruemmer F."/>
            <person name="Labrenz M."/>
            <person name="Spormann A.M."/>
            <person name="Op den Camp H."/>
            <person name="Overmann J."/>
            <person name="Amann R."/>
            <person name="Jetten M.S.M."/>
            <person name="Mascher T."/>
            <person name="Medema M.H."/>
            <person name="Devos D.P."/>
            <person name="Kaster A.-K."/>
            <person name="Ovreas L."/>
            <person name="Rohde M."/>
            <person name="Galperin M.Y."/>
            <person name="Jogler C."/>
        </authorList>
    </citation>
    <scope>NUCLEOTIDE SEQUENCE [LARGE SCALE GENOMIC DNA]</scope>
    <source>
        <strain evidence="3 4">Pan265</strain>
    </source>
</reference>
<organism evidence="3 4">
    <name type="scientific">Mucisphaera calidilacus</name>
    <dbReference type="NCBI Taxonomy" id="2527982"/>
    <lineage>
        <taxon>Bacteria</taxon>
        <taxon>Pseudomonadati</taxon>
        <taxon>Planctomycetota</taxon>
        <taxon>Phycisphaerae</taxon>
        <taxon>Phycisphaerales</taxon>
        <taxon>Phycisphaeraceae</taxon>
        <taxon>Mucisphaera</taxon>
    </lineage>
</organism>
<gene>
    <name evidence="3" type="ORF">Pan265_05880</name>
</gene>
<dbReference type="AlphaFoldDB" id="A0A518BUT9"/>
<dbReference type="PROSITE" id="PS00018">
    <property type="entry name" value="EF_HAND_1"/>
    <property type="match status" value="2"/>
</dbReference>
<evidence type="ECO:0000256" key="1">
    <source>
        <dbReference type="SAM" id="MobiDB-lite"/>
    </source>
</evidence>
<accession>A0A518BUT9</accession>
<dbReference type="KEGG" id="mcad:Pan265_05880"/>
<dbReference type="EMBL" id="CP036280">
    <property type="protein sequence ID" value="QDU70753.1"/>
    <property type="molecule type" value="Genomic_DNA"/>
</dbReference>
<keyword evidence="2" id="KW-0732">Signal</keyword>
<evidence type="ECO:0000256" key="2">
    <source>
        <dbReference type="SAM" id="SignalP"/>
    </source>
</evidence>
<keyword evidence="4" id="KW-1185">Reference proteome</keyword>
<dbReference type="InterPro" id="IPR002105">
    <property type="entry name" value="Dockerin_1_rpt"/>
</dbReference>
<proteinExistence type="predicted"/>
<name>A0A518BUT9_9BACT</name>
<dbReference type="SUPFAM" id="SSF63446">
    <property type="entry name" value="Type I dockerin domain"/>
    <property type="match status" value="1"/>
</dbReference>
<dbReference type="InterPro" id="IPR036691">
    <property type="entry name" value="Endo/exonu/phosph_ase_sf"/>
</dbReference>
<dbReference type="Gene3D" id="3.60.10.10">
    <property type="entry name" value="Endonuclease/exonuclease/phosphatase"/>
    <property type="match status" value="1"/>
</dbReference>
<protein>
    <submittedName>
        <fullName evidence="3">Uncharacterized protein</fullName>
    </submittedName>
</protein>
<dbReference type="GO" id="GO:0004553">
    <property type="term" value="F:hydrolase activity, hydrolyzing O-glycosyl compounds"/>
    <property type="evidence" value="ECO:0007669"/>
    <property type="project" value="InterPro"/>
</dbReference>
<evidence type="ECO:0000313" key="4">
    <source>
        <dbReference type="Proteomes" id="UP000320386"/>
    </source>
</evidence>
<dbReference type="PROSITE" id="PS00448">
    <property type="entry name" value="CLOS_CELLULOSOME_RPT"/>
    <property type="match status" value="1"/>
</dbReference>
<dbReference type="Proteomes" id="UP000320386">
    <property type="component" value="Chromosome"/>
</dbReference>
<feature type="region of interest" description="Disordered" evidence="1">
    <location>
        <begin position="232"/>
        <end position="253"/>
    </location>
</feature>
<dbReference type="RefSeq" id="WP_145444903.1">
    <property type="nucleotide sequence ID" value="NZ_CP036280.1"/>
</dbReference>
<dbReference type="OrthoDB" id="287716at2"/>